<name>A0A499V006_9ACTN</name>
<feature type="compositionally biased region" description="Basic residues" evidence="1">
    <location>
        <begin position="154"/>
        <end position="164"/>
    </location>
</feature>
<protein>
    <submittedName>
        <fullName evidence="2">Uncharacterized protein</fullName>
    </submittedName>
</protein>
<accession>A0A499V006</accession>
<evidence type="ECO:0000313" key="3">
    <source>
        <dbReference type="Proteomes" id="UP000463951"/>
    </source>
</evidence>
<dbReference type="EMBL" id="AP019620">
    <property type="protein sequence ID" value="BBJ39507.1"/>
    <property type="molecule type" value="Genomic_DNA"/>
</dbReference>
<sequence>MGQVLCATPNTLSVGQRLADLSPLDGRGRIQTGPEAVPLTNENGAYICEVTAIGRLLAMLAHAPAPADGGGVLTLSVLNTRDPGNHKIHRMSWSAGELVTALLPYLQPDSWARRPLAHWASVTDGETSAAIGSAPTPWRGRVSWPTSGHGSSGRPHRAAARKSSRVSWSASG</sequence>
<feature type="region of interest" description="Disordered" evidence="1">
    <location>
        <begin position="128"/>
        <end position="172"/>
    </location>
</feature>
<gene>
    <name evidence="2" type="ORF">SSPO_022250</name>
</gene>
<proteinExistence type="predicted"/>
<organism evidence="2 3">
    <name type="scientific">Streptomyces antimycoticus</name>
    <dbReference type="NCBI Taxonomy" id="68175"/>
    <lineage>
        <taxon>Bacteria</taxon>
        <taxon>Bacillati</taxon>
        <taxon>Actinomycetota</taxon>
        <taxon>Actinomycetes</taxon>
        <taxon>Kitasatosporales</taxon>
        <taxon>Streptomycetaceae</taxon>
        <taxon>Streptomyces</taxon>
        <taxon>Streptomyces violaceusniger group</taxon>
    </lineage>
</organism>
<evidence type="ECO:0000256" key="1">
    <source>
        <dbReference type="SAM" id="MobiDB-lite"/>
    </source>
</evidence>
<dbReference type="Proteomes" id="UP000463951">
    <property type="component" value="Chromosome"/>
</dbReference>
<evidence type="ECO:0000313" key="2">
    <source>
        <dbReference type="EMBL" id="BBJ39507.1"/>
    </source>
</evidence>
<reference evidence="2 3" key="1">
    <citation type="journal article" date="2020" name="Int. J. Syst. Evol. Microbiol.">
        <title>Reclassification of Streptomyces castelarensis and Streptomyces sporoclivatus as later heterotypic synonyms of Streptomyces antimycoticus.</title>
        <authorList>
            <person name="Komaki H."/>
            <person name="Tamura T."/>
        </authorList>
    </citation>
    <scope>NUCLEOTIDE SEQUENCE [LARGE SCALE GENOMIC DNA]</scope>
    <source>
        <strain evidence="2 3">NBRC 100767</strain>
    </source>
</reference>
<dbReference type="AlphaFoldDB" id="A0A499V006"/>